<feature type="transmembrane region" description="Helical" evidence="1">
    <location>
        <begin position="115"/>
        <end position="137"/>
    </location>
</feature>
<reference evidence="2 3" key="1">
    <citation type="submission" date="2016-09" db="EMBL/GenBank/DDBJ databases">
        <title>genome sequence of Mycobacterium sp. 739 SCH.</title>
        <authorList>
            <person name="Greninger A.L."/>
            <person name="Qin X."/>
            <person name="Jerome K."/>
            <person name="Vora S."/>
            <person name="Quinn K."/>
        </authorList>
    </citation>
    <scope>NUCLEOTIDE SEQUENCE [LARGE SCALE GENOMIC DNA]</scope>
    <source>
        <strain evidence="2 3">SCH</strain>
    </source>
</reference>
<feature type="transmembrane region" description="Helical" evidence="1">
    <location>
        <begin position="143"/>
        <end position="165"/>
    </location>
</feature>
<gene>
    <name evidence="2" type="ORF">BEL07_27355</name>
</gene>
<keyword evidence="3" id="KW-1185">Reference proteome</keyword>
<dbReference type="Proteomes" id="UP000178953">
    <property type="component" value="Unassembled WGS sequence"/>
</dbReference>
<proteinExistence type="predicted"/>
<name>A0A1E8PWU9_9MYCO</name>
<evidence type="ECO:0000313" key="2">
    <source>
        <dbReference type="EMBL" id="OFJ50587.1"/>
    </source>
</evidence>
<comment type="caution">
    <text evidence="2">The sequence shown here is derived from an EMBL/GenBank/DDBJ whole genome shotgun (WGS) entry which is preliminary data.</text>
</comment>
<organism evidence="2 3">
    <name type="scientific">Mycolicibacterium grossiae</name>
    <dbReference type="NCBI Taxonomy" id="1552759"/>
    <lineage>
        <taxon>Bacteria</taxon>
        <taxon>Bacillati</taxon>
        <taxon>Actinomycetota</taxon>
        <taxon>Actinomycetes</taxon>
        <taxon>Mycobacteriales</taxon>
        <taxon>Mycobacteriaceae</taxon>
        <taxon>Mycolicibacterium</taxon>
    </lineage>
</organism>
<dbReference type="RefSeq" id="WP_070356179.1">
    <property type="nucleotide sequence ID" value="NZ_CP043474.1"/>
</dbReference>
<dbReference type="EMBL" id="MCHX01000109">
    <property type="protein sequence ID" value="OFJ50587.1"/>
    <property type="molecule type" value="Genomic_DNA"/>
</dbReference>
<sequence length="211" mass="22615">MESRTGSGADALLVRHGVAQSRVHRGQWWRAECAVALDRWRRAAADTGRRGAEQFEFRVRRDAAHLVERIAEELTADAARLSDRWGAPLPRPAPDDPPVGPVPPPVLRRPPLETALLAVIGLGFALGVALGAGRLLSDVGVPGLLAGGAVGVLTALWLVFARGLLHTRAVLDRWAAEVAATVRSHGDAVIVSRSAALEVDLLVALRRRTRE</sequence>
<keyword evidence="1" id="KW-0472">Membrane</keyword>
<keyword evidence="1" id="KW-0812">Transmembrane</keyword>
<accession>A0A1E8PWU9</accession>
<dbReference type="OrthoDB" id="4746525at2"/>
<keyword evidence="1" id="KW-1133">Transmembrane helix</keyword>
<evidence type="ECO:0000313" key="3">
    <source>
        <dbReference type="Proteomes" id="UP000178953"/>
    </source>
</evidence>
<dbReference type="AlphaFoldDB" id="A0A1E8PWU9"/>
<protein>
    <submittedName>
        <fullName evidence="2">Uncharacterized protein</fullName>
    </submittedName>
</protein>
<evidence type="ECO:0000256" key="1">
    <source>
        <dbReference type="SAM" id="Phobius"/>
    </source>
</evidence>